<dbReference type="Pfam" id="PF13524">
    <property type="entry name" value="Glyco_trans_1_2"/>
    <property type="match status" value="1"/>
</dbReference>
<dbReference type="AlphaFoldDB" id="A0A0F9UMG4"/>
<proteinExistence type="predicted"/>
<protein>
    <recommendedName>
        <fullName evidence="1">Spore protein YkvP/CgeB glycosyl transferase-like domain-containing protein</fullName>
    </recommendedName>
</protein>
<name>A0A0F9UMG4_9ZZZZ</name>
<sequence>MKILYLMDYIFNLGSIFLFDGLTDISDVTIVDGPPLENIISQWYARPNRKHKKVSIEEAQNGSFDLIVIANQHHATLNYMRSLRNLNAPNVIYFNADSPGIDSKVVFEFQPQLCFLREYYYNEQYSSNCIALPFASPMREIVPAFKEREIDILFAMSGQNNPARITWHDILKKEFGHGNSIFNINKNFEQKDYFDMLANSKIVIDIRGYGAETARFYEAISYGAFLITNETMLYRPHPFLNHDHVCYTEESRVVLWCKKYLESSNHRIMTAANAQIHLQKHHTTVRMAERFLSKVEGVL</sequence>
<evidence type="ECO:0000259" key="1">
    <source>
        <dbReference type="Pfam" id="PF13524"/>
    </source>
</evidence>
<organism evidence="2">
    <name type="scientific">marine sediment metagenome</name>
    <dbReference type="NCBI Taxonomy" id="412755"/>
    <lineage>
        <taxon>unclassified sequences</taxon>
        <taxon>metagenomes</taxon>
        <taxon>ecological metagenomes</taxon>
    </lineage>
</organism>
<comment type="caution">
    <text evidence="2">The sequence shown here is derived from an EMBL/GenBank/DDBJ whole genome shotgun (WGS) entry which is preliminary data.</text>
</comment>
<gene>
    <name evidence="2" type="ORF">LCGC14_0512130</name>
</gene>
<reference evidence="2" key="1">
    <citation type="journal article" date="2015" name="Nature">
        <title>Complex archaea that bridge the gap between prokaryotes and eukaryotes.</title>
        <authorList>
            <person name="Spang A."/>
            <person name="Saw J.H."/>
            <person name="Jorgensen S.L."/>
            <person name="Zaremba-Niedzwiedzka K."/>
            <person name="Martijn J."/>
            <person name="Lind A.E."/>
            <person name="van Eijk R."/>
            <person name="Schleper C."/>
            <person name="Guy L."/>
            <person name="Ettema T.J."/>
        </authorList>
    </citation>
    <scope>NUCLEOTIDE SEQUENCE</scope>
</reference>
<evidence type="ECO:0000313" key="2">
    <source>
        <dbReference type="EMBL" id="KKN62416.1"/>
    </source>
</evidence>
<dbReference type="InterPro" id="IPR055259">
    <property type="entry name" value="YkvP/CgeB_Glyco_trans-like"/>
</dbReference>
<accession>A0A0F9UMG4</accession>
<feature type="domain" description="Spore protein YkvP/CgeB glycosyl transferase-like" evidence="1">
    <location>
        <begin position="182"/>
        <end position="292"/>
    </location>
</feature>
<dbReference type="EMBL" id="LAZR01000625">
    <property type="protein sequence ID" value="KKN62416.1"/>
    <property type="molecule type" value="Genomic_DNA"/>
</dbReference>